<proteinExistence type="inferred from homology"/>
<evidence type="ECO:0000256" key="1">
    <source>
        <dbReference type="ARBA" id="ARBA00006252"/>
    </source>
</evidence>
<dbReference type="InterPro" id="IPR051545">
    <property type="entry name" value="NAD(P)H_dehydrogenase_qn"/>
</dbReference>
<evidence type="ECO:0000313" key="5">
    <source>
        <dbReference type="Proteomes" id="UP001499951"/>
    </source>
</evidence>
<keyword evidence="5" id="KW-1185">Reference proteome</keyword>
<organism evidence="4 5">
    <name type="scientific">Rhizomicrobium electricum</name>
    <dbReference type="NCBI Taxonomy" id="480070"/>
    <lineage>
        <taxon>Bacteria</taxon>
        <taxon>Pseudomonadati</taxon>
        <taxon>Pseudomonadota</taxon>
        <taxon>Alphaproteobacteria</taxon>
        <taxon>Micropepsales</taxon>
        <taxon>Micropepsaceae</taxon>
        <taxon>Rhizomicrobium</taxon>
    </lineage>
</organism>
<gene>
    <name evidence="4" type="ORF">GCM10008942_17070</name>
</gene>
<dbReference type="Pfam" id="PF02525">
    <property type="entry name" value="Flavodoxin_2"/>
    <property type="match status" value="1"/>
</dbReference>
<dbReference type="InterPro" id="IPR003680">
    <property type="entry name" value="Flavodoxin_fold"/>
</dbReference>
<dbReference type="PANTHER" id="PTHR10204">
    <property type="entry name" value="NAD P H OXIDOREDUCTASE-RELATED"/>
    <property type="match status" value="1"/>
</dbReference>
<dbReference type="Proteomes" id="UP001499951">
    <property type="component" value="Unassembled WGS sequence"/>
</dbReference>
<feature type="domain" description="Flavodoxin-like fold" evidence="3">
    <location>
        <begin position="2"/>
        <end position="183"/>
    </location>
</feature>
<dbReference type="Gene3D" id="3.40.50.360">
    <property type="match status" value="1"/>
</dbReference>
<sequence>MKRIFLLNGHPDGSSERFCASLCDAYAAGARRSGHEVRRLDLGAMDFPLIKTAEQSNKGDVAPDALRVQDALVWADHIVLVFPLWLDDQPAYLRALFEQVFRYGFVHENFDNAKKRLKGKTVHTVMTMGVSRWEYRFKSRAYGIKMLETGLWKYAGMKPARRTLIGAIHSIDEAARKAWLKKLQDDGAAAR</sequence>
<evidence type="ECO:0000313" key="4">
    <source>
        <dbReference type="EMBL" id="GAA0569013.1"/>
    </source>
</evidence>
<accession>A0ABP3PM01</accession>
<dbReference type="SUPFAM" id="SSF52218">
    <property type="entry name" value="Flavoproteins"/>
    <property type="match status" value="1"/>
</dbReference>
<dbReference type="RefSeq" id="WP_166929757.1">
    <property type="nucleotide sequence ID" value="NZ_BAAADD010000004.1"/>
</dbReference>
<dbReference type="InterPro" id="IPR029039">
    <property type="entry name" value="Flavoprotein-like_sf"/>
</dbReference>
<comment type="similarity">
    <text evidence="1">Belongs to the NAD(P)H dehydrogenase (quinone) family.</text>
</comment>
<dbReference type="EMBL" id="BAAADD010000004">
    <property type="protein sequence ID" value="GAA0569013.1"/>
    <property type="molecule type" value="Genomic_DNA"/>
</dbReference>
<protein>
    <submittedName>
        <fullName evidence="4">NAD(P)H-dependent oxidoreductase</fullName>
    </submittedName>
</protein>
<reference evidence="5" key="1">
    <citation type="journal article" date="2019" name="Int. J. Syst. Evol. Microbiol.">
        <title>The Global Catalogue of Microorganisms (GCM) 10K type strain sequencing project: providing services to taxonomists for standard genome sequencing and annotation.</title>
        <authorList>
            <consortium name="The Broad Institute Genomics Platform"/>
            <consortium name="The Broad Institute Genome Sequencing Center for Infectious Disease"/>
            <person name="Wu L."/>
            <person name="Ma J."/>
        </authorList>
    </citation>
    <scope>NUCLEOTIDE SEQUENCE [LARGE SCALE GENOMIC DNA]</scope>
    <source>
        <strain evidence="5">JCM 15089</strain>
    </source>
</reference>
<dbReference type="PANTHER" id="PTHR10204:SF34">
    <property type="entry name" value="NAD(P)H DEHYDROGENASE [QUINONE] 1 ISOFORM 1"/>
    <property type="match status" value="1"/>
</dbReference>
<keyword evidence="2" id="KW-0560">Oxidoreductase</keyword>
<name>A0ABP3PM01_9PROT</name>
<comment type="caution">
    <text evidence="4">The sequence shown here is derived from an EMBL/GenBank/DDBJ whole genome shotgun (WGS) entry which is preliminary data.</text>
</comment>
<evidence type="ECO:0000259" key="3">
    <source>
        <dbReference type="Pfam" id="PF02525"/>
    </source>
</evidence>
<evidence type="ECO:0000256" key="2">
    <source>
        <dbReference type="ARBA" id="ARBA00023002"/>
    </source>
</evidence>